<dbReference type="EMBL" id="VSRR010035981">
    <property type="protein sequence ID" value="MPC73054.1"/>
    <property type="molecule type" value="Genomic_DNA"/>
</dbReference>
<reference evidence="1 2" key="1">
    <citation type="submission" date="2019-05" db="EMBL/GenBank/DDBJ databases">
        <title>Another draft genome of Portunus trituberculatus and its Hox gene families provides insights of decapod evolution.</title>
        <authorList>
            <person name="Jeong J.-H."/>
            <person name="Song I."/>
            <person name="Kim S."/>
            <person name="Choi T."/>
            <person name="Kim D."/>
            <person name="Ryu S."/>
            <person name="Kim W."/>
        </authorList>
    </citation>
    <scope>NUCLEOTIDE SEQUENCE [LARGE SCALE GENOMIC DNA]</scope>
    <source>
        <tissue evidence="1">Muscle</tissue>
    </source>
</reference>
<comment type="caution">
    <text evidence="1">The sequence shown here is derived from an EMBL/GenBank/DDBJ whole genome shotgun (WGS) entry which is preliminary data.</text>
</comment>
<accession>A0A5B7HX97</accession>
<organism evidence="1 2">
    <name type="scientific">Portunus trituberculatus</name>
    <name type="common">Swimming crab</name>
    <name type="synonym">Neptunus trituberculatus</name>
    <dbReference type="NCBI Taxonomy" id="210409"/>
    <lineage>
        <taxon>Eukaryota</taxon>
        <taxon>Metazoa</taxon>
        <taxon>Ecdysozoa</taxon>
        <taxon>Arthropoda</taxon>
        <taxon>Crustacea</taxon>
        <taxon>Multicrustacea</taxon>
        <taxon>Malacostraca</taxon>
        <taxon>Eumalacostraca</taxon>
        <taxon>Eucarida</taxon>
        <taxon>Decapoda</taxon>
        <taxon>Pleocyemata</taxon>
        <taxon>Brachyura</taxon>
        <taxon>Eubrachyura</taxon>
        <taxon>Portunoidea</taxon>
        <taxon>Portunidae</taxon>
        <taxon>Portuninae</taxon>
        <taxon>Portunus</taxon>
    </lineage>
</organism>
<evidence type="ECO:0000313" key="2">
    <source>
        <dbReference type="Proteomes" id="UP000324222"/>
    </source>
</evidence>
<protein>
    <submittedName>
        <fullName evidence="1">Uncharacterized protein</fullName>
    </submittedName>
</protein>
<proteinExistence type="predicted"/>
<dbReference type="Proteomes" id="UP000324222">
    <property type="component" value="Unassembled WGS sequence"/>
</dbReference>
<keyword evidence="2" id="KW-1185">Reference proteome</keyword>
<gene>
    <name evidence="1" type="ORF">E2C01_067372</name>
</gene>
<evidence type="ECO:0000313" key="1">
    <source>
        <dbReference type="EMBL" id="MPC73054.1"/>
    </source>
</evidence>
<name>A0A5B7HX97_PORTR</name>
<dbReference type="AlphaFoldDB" id="A0A5B7HX97"/>
<sequence>MQEKERTAVIKETRLRLHPAKNPHVEKKISFNVLEARWKQEMHAHVPCTEVEYCITGCLTISIDTQMTDCSNININII</sequence>